<dbReference type="AlphaFoldDB" id="A0A059CZG9"/>
<dbReference type="InParanoid" id="A0A059CZG9"/>
<protein>
    <submittedName>
        <fullName evidence="1">Uncharacterized protein</fullName>
    </submittedName>
</protein>
<sequence length="85" mass="9377">MAHSYKPTSPLKIAGEMKHFQLDVLHPTYSSMDRIVGCYPDYPEAYHEETKTSDPEGNSSKVRSDPCSISAILVAAKQALPLVLL</sequence>
<name>A0A059CZG9_EUCGR</name>
<evidence type="ECO:0000313" key="1">
    <source>
        <dbReference type="EMBL" id="KCW83556.1"/>
    </source>
</evidence>
<accession>A0A059CZG9</accession>
<dbReference type="Gramene" id="KCW83556">
    <property type="protein sequence ID" value="KCW83556"/>
    <property type="gene ID" value="EUGRSUZ_B00454"/>
</dbReference>
<dbReference type="EMBL" id="KK198754">
    <property type="protein sequence ID" value="KCW83556.1"/>
    <property type="molecule type" value="Genomic_DNA"/>
</dbReference>
<gene>
    <name evidence="1" type="ORF">EUGRSUZ_B00454</name>
</gene>
<proteinExistence type="predicted"/>
<reference evidence="1" key="1">
    <citation type="submission" date="2013-07" db="EMBL/GenBank/DDBJ databases">
        <title>The genome of Eucalyptus grandis.</title>
        <authorList>
            <person name="Schmutz J."/>
            <person name="Hayes R."/>
            <person name="Myburg A."/>
            <person name="Tuskan G."/>
            <person name="Grattapaglia D."/>
            <person name="Rokhsar D.S."/>
        </authorList>
    </citation>
    <scope>NUCLEOTIDE SEQUENCE</scope>
    <source>
        <tissue evidence="1">Leaf extractions</tissue>
    </source>
</reference>
<organism evidence="1">
    <name type="scientific">Eucalyptus grandis</name>
    <name type="common">Flooded gum</name>
    <dbReference type="NCBI Taxonomy" id="71139"/>
    <lineage>
        <taxon>Eukaryota</taxon>
        <taxon>Viridiplantae</taxon>
        <taxon>Streptophyta</taxon>
        <taxon>Embryophyta</taxon>
        <taxon>Tracheophyta</taxon>
        <taxon>Spermatophyta</taxon>
        <taxon>Magnoliopsida</taxon>
        <taxon>eudicotyledons</taxon>
        <taxon>Gunneridae</taxon>
        <taxon>Pentapetalae</taxon>
        <taxon>rosids</taxon>
        <taxon>malvids</taxon>
        <taxon>Myrtales</taxon>
        <taxon>Myrtaceae</taxon>
        <taxon>Myrtoideae</taxon>
        <taxon>Eucalypteae</taxon>
        <taxon>Eucalyptus</taxon>
    </lineage>
</organism>